<proteinExistence type="predicted"/>
<gene>
    <name evidence="1" type="ORF">HGUI_01886</name>
</gene>
<sequence>MTTRSEHMTNKLNDLVWNINEFDVWSFISDLKNKTITDTNCNINSEKFKKIIELDEQFQKSDFSSKNDIQLNEQHYSVNDLYKRKLDFSEHTQNSKITSLKSEENYYLVGFSNIKFFKMEDVSRKSYFEYNIPNMKIHKESFNNEYNIKSDSNDHGLHSSLLQFLTDKIVCKLDQLYVYLNCVSYSPKYLHYYSFLLSSLATHDQMASDSKVYNYKHISTVLVEPSDEISFNTVKQTPNEDDAMIDIVTKNISPKFWKDDQDTNNTNFSTLYSSTKMRILDQSLYGYEWPFQSPEEGFHFLTMFLMQDLDSYVDKFDELDIMSFYKSYALSLKNLDISKSKNDKKIENFNKYLDFINRSQNDKQVFYDPIADLLFSLWEYLKLFLLKMLPLLNSCQDAAGNGSLLGYFGYSLSMKNHKFDEVISFTKVTTTLSKFVFGSSLHDHTNNYKLTENFFDQDYFYFKLSDEFTDKKSDVLQRLEQKSFYFTEYKKLMDRVANNDQIAKNPVLSFVFTVQHFSKFFQKYFTMLFGNSTLHHLHNGFDNCLVPVYNVFMELKTNDIKLDLGKITSFRESIGNDNFNIMDMFAHMSINPREYLPMYDNAYNSDFSSRETYTTRIHDEWKQALANSKEIDIVSNMRFSSELIEMRLKDRDVLISPVSVNKEGNIFKFNRFVLEEHSLREIIYSLLIQEVYLLDSMALDPWKERVLQIVLSFADSYGRPSDQNTKIMSLDRTADLMIGMIVQMMPAEHERNEFENNEVKRKLAAFFAQIIMTSLTDLHMDVLNYELLAIDDNDDWISTTDHLFDFKFTIRYIEIIFNANILMTYCIQKITKHLSPTGYNPYVDLMAWCWASCNLNLSIFLKIDQIIEASNASLNDDEESDDEEEEGPYILKSLILLTSGWRYLLGTILNRKMDDYAIRHELEHLSFDQYMAPTNRKFSSGALSSVSIELLENYMNLIYKSTFIDFNKKDELAMNNPNAYEAYSGINHKFHMHDFFNQNTKEASFFEYLDIIPDDDLDDDVLYVFRDYFEKIETYGVNDTTGFVDQNNTVRHYIFDYRLLNKTRVDHMKKYGDYTVPKTRFSAIEEFVEASQNTNCSCSVTQTFIKKIKELDMKKRTDITDDELVFVSDTKEFCPLEELKIFSSFVTYPYLSDNKYTFDAYFPIKPIVEINLKSCIEKFVNLSHLKDLDKMNLLCEVASINYHFNEVFNKGIVFSQEEVFSQIDAESLNMNPDEGINSNLSQLSDMFSMSNGSDKKAFDKSVIAEVKACFNLRGEFLQILFKTDDQIFKLMEDDYFFAERLLDEFLMDKFYLCWINCCFSLVKLNSEEDYYKHRYFFFYMFKLLSRSIGSKTDEKSILDDCYLVKDHPKFNLLKKSYFENTVLPELDHALNYLEVLVDYTASYMRICEEGQKESSDKILKLLDFQLDFYLSQLQGIYLGVLSISESGFDNKKSSEFLYCSPITRCFLLNVADKACPGAFPFSFKDSSVFMTLIQIIRDLSYILGRMIDIKHKRGDVEGTKLAQEKFNTFYFIQLELNKYLHFDESKEIVEFSGEFNLAIEKSNKFKDYELGVYLYSKHLTNKVKNDPCYKNKKYTPMDLVRMYNTFFETSTVYPGMNVNVFIKNGMSFKHSVEHELDLEEGDTIKVTTGFSNDSNEYSDGFIFKSIY</sequence>
<dbReference type="VEuPathDB" id="FungiDB:HGUI_01886"/>
<name>A0A1L0FJB4_9ASCO</name>
<dbReference type="EMBL" id="FQNF01000028">
    <property type="protein sequence ID" value="SGZ39686.1"/>
    <property type="molecule type" value="Genomic_DNA"/>
</dbReference>
<dbReference type="OrthoDB" id="3971294at2759"/>
<keyword evidence="2" id="KW-1185">Reference proteome</keyword>
<protein>
    <submittedName>
        <fullName evidence="1">Uncharacterized protein</fullName>
    </submittedName>
</protein>
<dbReference type="Proteomes" id="UP000183365">
    <property type="component" value="Unassembled WGS sequence"/>
</dbReference>
<evidence type="ECO:0000313" key="1">
    <source>
        <dbReference type="EMBL" id="SGZ39686.1"/>
    </source>
</evidence>
<reference evidence="2" key="1">
    <citation type="submission" date="2016-11" db="EMBL/GenBank/DDBJ databases">
        <authorList>
            <person name="Guldener U."/>
        </authorList>
    </citation>
    <scope>NUCLEOTIDE SEQUENCE [LARGE SCALE GENOMIC DNA]</scope>
</reference>
<accession>A0A1L0FJB4</accession>
<evidence type="ECO:0000313" key="2">
    <source>
        <dbReference type="Proteomes" id="UP000183365"/>
    </source>
</evidence>
<organism evidence="1 2">
    <name type="scientific">Hanseniaspora guilliermondii</name>
    <dbReference type="NCBI Taxonomy" id="56406"/>
    <lineage>
        <taxon>Eukaryota</taxon>
        <taxon>Fungi</taxon>
        <taxon>Dikarya</taxon>
        <taxon>Ascomycota</taxon>
        <taxon>Saccharomycotina</taxon>
        <taxon>Saccharomycetes</taxon>
        <taxon>Saccharomycodales</taxon>
        <taxon>Saccharomycodaceae</taxon>
        <taxon>Hanseniaspora</taxon>
    </lineage>
</organism>